<proteinExistence type="predicted"/>
<gene>
    <name evidence="2" type="ORF">LH23_04480</name>
</gene>
<evidence type="ECO:0000259" key="1">
    <source>
        <dbReference type="Pfam" id="PF19580"/>
    </source>
</evidence>
<evidence type="ECO:0000313" key="3">
    <source>
        <dbReference type="Proteomes" id="UP000029516"/>
    </source>
</evidence>
<dbReference type="SUPFAM" id="SSF56219">
    <property type="entry name" value="DNase I-like"/>
    <property type="match status" value="1"/>
</dbReference>
<dbReference type="EMBL" id="CP009458">
    <property type="protein sequence ID" value="AIR59935.1"/>
    <property type="molecule type" value="Genomic_DNA"/>
</dbReference>
<name>A0AAN0VSR5_9ENTR</name>
<dbReference type="Pfam" id="PF19580">
    <property type="entry name" value="Exo_endo_phos_3"/>
    <property type="match status" value="1"/>
</dbReference>
<dbReference type="Gene3D" id="3.60.10.10">
    <property type="entry name" value="Endonuclease/exonuclease/phosphatase"/>
    <property type="match status" value="1"/>
</dbReference>
<dbReference type="GO" id="GO:0003824">
    <property type="term" value="F:catalytic activity"/>
    <property type="evidence" value="ECO:0007669"/>
    <property type="project" value="InterPro"/>
</dbReference>
<evidence type="ECO:0000313" key="2">
    <source>
        <dbReference type="EMBL" id="AIR59935.1"/>
    </source>
</evidence>
<sequence length="255" mass="30028">MEKTAIDILILAEVSHSCLSFLEKLAETVHMELITSTEKVGRINFDIAILYEKTKLQFLEKENLVPETASGRKLRCGTRFLFQENISHEKLTLFASHWPSRLHKSEKRITLGQKLRENIDFIYNKKIDNVILIGDYNDQPFSPSIVEGLEATKDIDMVKRKRKLLYNPFWRHLDKKNESHLFSGSYYHKNNDIDKWFTYDQMMFSSSFLNDKIGTWRLDIKSSHFHSDSISKNEIGFDFLSFFDHVPIYSKIHKI</sequence>
<organism evidence="2 3">
    <name type="scientific">Cedecea neteri</name>
    <dbReference type="NCBI Taxonomy" id="158822"/>
    <lineage>
        <taxon>Bacteria</taxon>
        <taxon>Pseudomonadati</taxon>
        <taxon>Pseudomonadota</taxon>
        <taxon>Gammaproteobacteria</taxon>
        <taxon>Enterobacterales</taxon>
        <taxon>Enterobacteriaceae</taxon>
        <taxon>Cedecea</taxon>
    </lineage>
</organism>
<dbReference type="InterPro" id="IPR036691">
    <property type="entry name" value="Endo/exonu/phosph_ase_sf"/>
</dbReference>
<dbReference type="Proteomes" id="UP000029516">
    <property type="component" value="Chromosome"/>
</dbReference>
<feature type="domain" description="Endonuclease/exonuclease/phosphatase" evidence="1">
    <location>
        <begin position="44"/>
        <end position="233"/>
    </location>
</feature>
<protein>
    <recommendedName>
        <fullName evidence="1">Endonuclease/exonuclease/phosphatase domain-containing protein</fullName>
    </recommendedName>
</protein>
<accession>A0AAN0VSR5</accession>
<dbReference type="InterPro" id="IPR005135">
    <property type="entry name" value="Endo/exonuclease/phosphatase"/>
</dbReference>
<reference evidence="2 3" key="1">
    <citation type="submission" date="2014-09" db="EMBL/GenBank/DDBJ databases">
        <authorList>
            <person name="Chan K.-G."/>
        </authorList>
    </citation>
    <scope>NUCLEOTIDE SEQUENCE [LARGE SCALE GENOMIC DNA]</scope>
    <source>
        <strain evidence="2 3">M006</strain>
    </source>
</reference>
<dbReference type="KEGG" id="cem:LH23_04480"/>
<dbReference type="AlphaFoldDB" id="A0AAN0VSR5"/>